<organism evidence="4 5">
    <name type="scientific">Svornostia abyssi</name>
    <dbReference type="NCBI Taxonomy" id="2898438"/>
    <lineage>
        <taxon>Bacteria</taxon>
        <taxon>Bacillati</taxon>
        <taxon>Actinomycetota</taxon>
        <taxon>Thermoleophilia</taxon>
        <taxon>Solirubrobacterales</taxon>
        <taxon>Baekduiaceae</taxon>
        <taxon>Svornostia</taxon>
    </lineage>
</organism>
<dbReference type="Pfam" id="PF13380">
    <property type="entry name" value="CoA_binding_2"/>
    <property type="match status" value="1"/>
</dbReference>
<name>A0ABY5PBR3_9ACTN</name>
<dbReference type="CDD" id="cd04301">
    <property type="entry name" value="NAT_SF"/>
    <property type="match status" value="1"/>
</dbReference>
<dbReference type="Pfam" id="PF00583">
    <property type="entry name" value="Acetyltransf_1"/>
    <property type="match status" value="1"/>
</dbReference>
<feature type="domain" description="N-acetyltransferase" evidence="3">
    <location>
        <begin position="26"/>
        <end position="175"/>
    </location>
</feature>
<reference evidence="5" key="1">
    <citation type="submission" date="2021-11" db="EMBL/GenBank/DDBJ databases">
        <title>Cultivation dependent microbiological survey of springs from the worlds oldest radium mine currently devoted to the extraction of radon-saturated water.</title>
        <authorList>
            <person name="Kapinusova G."/>
            <person name="Smrhova T."/>
            <person name="Strejcek M."/>
            <person name="Suman J."/>
            <person name="Jani K."/>
            <person name="Pajer P."/>
            <person name="Uhlik O."/>
        </authorList>
    </citation>
    <scope>NUCLEOTIDE SEQUENCE [LARGE SCALE GENOMIC DNA]</scope>
    <source>
        <strain evidence="5">J379</strain>
    </source>
</reference>
<dbReference type="InterPro" id="IPR016102">
    <property type="entry name" value="Succinyl-CoA_synth-like"/>
</dbReference>
<dbReference type="InterPro" id="IPR036291">
    <property type="entry name" value="NAD(P)-bd_dom_sf"/>
</dbReference>
<dbReference type="Gene3D" id="3.40.50.261">
    <property type="entry name" value="Succinyl-CoA synthetase domains"/>
    <property type="match status" value="2"/>
</dbReference>
<dbReference type="SUPFAM" id="SSF55729">
    <property type="entry name" value="Acyl-CoA N-acyltransferases (Nat)"/>
    <property type="match status" value="1"/>
</dbReference>
<dbReference type="RefSeq" id="WP_353862609.1">
    <property type="nucleotide sequence ID" value="NZ_CP088295.1"/>
</dbReference>
<evidence type="ECO:0000259" key="2">
    <source>
        <dbReference type="PROSITE" id="PS50975"/>
    </source>
</evidence>
<keyword evidence="4" id="KW-0808">Transferase</keyword>
<evidence type="ECO:0000313" key="4">
    <source>
        <dbReference type="EMBL" id="UUY02073.1"/>
    </source>
</evidence>
<evidence type="ECO:0000256" key="1">
    <source>
        <dbReference type="PROSITE-ProRule" id="PRU00409"/>
    </source>
</evidence>
<keyword evidence="5" id="KW-1185">Reference proteome</keyword>
<dbReference type="Pfam" id="PF13607">
    <property type="entry name" value="Succ_CoA_lig"/>
    <property type="match status" value="1"/>
</dbReference>
<dbReference type="InterPro" id="IPR011761">
    <property type="entry name" value="ATP-grasp"/>
</dbReference>
<dbReference type="PANTHER" id="PTHR42793:SF1">
    <property type="entry name" value="PEPTIDYL-LYSINE N-ACETYLTRANSFERASE PATZ"/>
    <property type="match status" value="1"/>
</dbReference>
<dbReference type="SMART" id="SM00881">
    <property type="entry name" value="CoA_binding"/>
    <property type="match status" value="1"/>
</dbReference>
<gene>
    <name evidence="4" type="ORF">LRS13_15270</name>
</gene>
<dbReference type="SUPFAM" id="SSF51735">
    <property type="entry name" value="NAD(P)-binding Rossmann-fold domains"/>
    <property type="match status" value="1"/>
</dbReference>
<dbReference type="InterPro" id="IPR032875">
    <property type="entry name" value="Succ_CoA_lig_flav_dom"/>
</dbReference>
<sequence>MATGAPPPTAFPSDGVDVALRDGGVVHIREVTPEDVGPLTALLHALDPDERRLRFFTAGVNLERMARYAADVAGRDGAGLVAEGDGVLLGHAEFIRVDAETAEVAFETAPAAQGRGLATVLLAHLAQMATHWGITTFTASVLPENHHMIDVFRASGFAVTVQTHPGELVLEFPCEMTPEARGRFEERERRAAVEAMRGLLAPASVAVVGASARPGSVGATVWGNLVDSGFTGALHPVNRHGGELDGYAVAKSVLELDPVPELGVVVVPADAVLDVVDQCAEAGIMRLLIVSAGFAEGDARGAARQDELMHRCRSAGIRVVGPNALGLINTDPQVALNASVTPVPPAPGGIGVLSQSAGMGLALMERARTTGLGLSTFVSVGNKADISGNDVLQYWEDDPRTEVALLYLQSFGNPRKFARIARRVGRTKPILAVKGGRTPPRVDAEASSTGALLAGSDITVDTLCRQVGVIRAGSLDEVLDVARLMTDTHLPAGPRVAIVTNSRGPALVCADACADSGLEVPPLEDGTRERLLRHVAEGAAVENPVDLFASAGPREIRHAVAVLADSDEIDAVIAIVSPSLAASAVDAAEAIAAGAADADAEVPIIAAFPATAAPPDELRAGPARIASFTFPESGARALGRAARYAQWRARPVEPPATVHADADVAAAVIARALGAGGGWLEPADTERLCAAYGLPLAPGDVVDTPEDATRAAERLGFPVALKAVAGAPPTQADLSLLALGLDSAAGVMAAAARIQARAAAEGVDHTRLLVQRMVPAGVRMLVGVVGDPQFGPLLVCGAGGVEAELVRDVAVRLTPVSRADVHAMVRELRTFPRLDGYRGAPKADVAALEDVLVRVGAMAEAHPEIAEMDCNPVIVSPTGAAIVDVRIRVAPARPVAPLPSVGGA</sequence>
<dbReference type="InterPro" id="IPR013815">
    <property type="entry name" value="ATP_grasp_subdomain_1"/>
</dbReference>
<dbReference type="EMBL" id="CP088295">
    <property type="protein sequence ID" value="UUY02073.1"/>
    <property type="molecule type" value="Genomic_DNA"/>
</dbReference>
<keyword evidence="1" id="KW-0067">ATP-binding</keyword>
<dbReference type="InterPro" id="IPR000182">
    <property type="entry name" value="GNAT_dom"/>
</dbReference>
<keyword evidence="4" id="KW-0012">Acyltransferase</keyword>
<dbReference type="Gene3D" id="3.40.50.720">
    <property type="entry name" value="NAD(P)-binding Rossmann-like Domain"/>
    <property type="match status" value="1"/>
</dbReference>
<dbReference type="GO" id="GO:0016746">
    <property type="term" value="F:acyltransferase activity"/>
    <property type="evidence" value="ECO:0007669"/>
    <property type="project" value="UniProtKB-KW"/>
</dbReference>
<dbReference type="EC" id="2.3.1.-" evidence="4"/>
<dbReference type="Gene3D" id="3.30.470.20">
    <property type="entry name" value="ATP-grasp fold, B domain"/>
    <property type="match status" value="1"/>
</dbReference>
<proteinExistence type="predicted"/>
<keyword evidence="1" id="KW-0547">Nucleotide-binding</keyword>
<dbReference type="PANTHER" id="PTHR42793">
    <property type="entry name" value="COA BINDING DOMAIN CONTAINING PROTEIN"/>
    <property type="match status" value="1"/>
</dbReference>
<evidence type="ECO:0000259" key="3">
    <source>
        <dbReference type="PROSITE" id="PS51186"/>
    </source>
</evidence>
<feature type="domain" description="ATP-grasp" evidence="2">
    <location>
        <begin position="686"/>
        <end position="891"/>
    </location>
</feature>
<dbReference type="Gene3D" id="3.30.1490.20">
    <property type="entry name" value="ATP-grasp fold, A domain"/>
    <property type="match status" value="1"/>
</dbReference>
<dbReference type="SUPFAM" id="SSF52210">
    <property type="entry name" value="Succinyl-CoA synthetase domains"/>
    <property type="match status" value="2"/>
</dbReference>
<evidence type="ECO:0000313" key="5">
    <source>
        <dbReference type="Proteomes" id="UP001058860"/>
    </source>
</evidence>
<protein>
    <submittedName>
        <fullName evidence="4">GNAT family N-acetyltransferase</fullName>
        <ecNumber evidence="4">2.3.1.-</ecNumber>
    </submittedName>
</protein>
<dbReference type="PROSITE" id="PS50975">
    <property type="entry name" value="ATP_GRASP"/>
    <property type="match status" value="1"/>
</dbReference>
<dbReference type="Gene3D" id="3.40.630.30">
    <property type="match status" value="1"/>
</dbReference>
<dbReference type="PROSITE" id="PS51186">
    <property type="entry name" value="GNAT"/>
    <property type="match status" value="1"/>
</dbReference>
<dbReference type="SUPFAM" id="SSF56059">
    <property type="entry name" value="Glutathione synthetase ATP-binding domain-like"/>
    <property type="match status" value="1"/>
</dbReference>
<dbReference type="Proteomes" id="UP001058860">
    <property type="component" value="Chromosome"/>
</dbReference>
<dbReference type="InterPro" id="IPR003781">
    <property type="entry name" value="CoA-bd"/>
</dbReference>
<dbReference type="Pfam" id="PF13549">
    <property type="entry name" value="ATP-grasp_5"/>
    <property type="match status" value="1"/>
</dbReference>
<accession>A0ABY5PBR3</accession>
<dbReference type="InterPro" id="IPR016181">
    <property type="entry name" value="Acyl_CoA_acyltransferase"/>
</dbReference>